<keyword evidence="12" id="KW-0282">Flagellum</keyword>
<feature type="coiled-coil region" evidence="11">
    <location>
        <begin position="19"/>
        <end position="87"/>
    </location>
</feature>
<keyword evidence="12" id="KW-0966">Cell projection</keyword>
<evidence type="ECO:0000313" key="12">
    <source>
        <dbReference type="EMBL" id="PAB61271.1"/>
    </source>
</evidence>
<evidence type="ECO:0000256" key="9">
    <source>
        <dbReference type="ARBA" id="ARBA00023136"/>
    </source>
</evidence>
<keyword evidence="11" id="KW-0175">Coiled coil</keyword>
<gene>
    <name evidence="12" type="primary">fliJ</name>
    <name evidence="12" type="ORF">CCE28_02245</name>
</gene>
<evidence type="ECO:0000256" key="2">
    <source>
        <dbReference type="ARBA" id="ARBA00010004"/>
    </source>
</evidence>
<evidence type="ECO:0000256" key="8">
    <source>
        <dbReference type="ARBA" id="ARBA00022927"/>
    </source>
</evidence>
<sequence>MNGFKFKYENIIQIKERMEEAAKGKLAGAQKELDIQKNKLNSLVDEKNNCIGTISNSVKEGTNVIFLQQYNSYMNNLSTNIEKKEKDIQVCKGIVNEKREELVKAVKERKIMEKFKEKEREKFVEWEKRQEVLLVDELVTYKNFKSN</sequence>
<evidence type="ECO:0000313" key="13">
    <source>
        <dbReference type="Proteomes" id="UP000216024"/>
    </source>
</evidence>
<dbReference type="GO" id="GO:0005886">
    <property type="term" value="C:plasma membrane"/>
    <property type="evidence" value="ECO:0007669"/>
    <property type="project" value="UniProtKB-SubCell"/>
</dbReference>
<dbReference type="GO" id="GO:0009288">
    <property type="term" value="C:bacterial-type flagellum"/>
    <property type="evidence" value="ECO:0007669"/>
    <property type="project" value="InterPro"/>
</dbReference>
<keyword evidence="4" id="KW-0813">Transport</keyword>
<dbReference type="Proteomes" id="UP000216024">
    <property type="component" value="Unassembled WGS sequence"/>
</dbReference>
<accession>A0A267MNT8</accession>
<evidence type="ECO:0000256" key="6">
    <source>
        <dbReference type="ARBA" id="ARBA00022500"/>
    </source>
</evidence>
<keyword evidence="8" id="KW-0653">Protein transport</keyword>
<evidence type="ECO:0000256" key="7">
    <source>
        <dbReference type="ARBA" id="ARBA00022795"/>
    </source>
</evidence>
<evidence type="ECO:0000256" key="11">
    <source>
        <dbReference type="SAM" id="Coils"/>
    </source>
</evidence>
<dbReference type="GO" id="GO:0015031">
    <property type="term" value="P:protein transport"/>
    <property type="evidence" value="ECO:0007669"/>
    <property type="project" value="UniProtKB-KW"/>
</dbReference>
<dbReference type="OrthoDB" id="1953321at2"/>
<evidence type="ECO:0000256" key="1">
    <source>
        <dbReference type="ARBA" id="ARBA00004413"/>
    </source>
</evidence>
<dbReference type="RefSeq" id="WP_095130522.1">
    <property type="nucleotide sequence ID" value="NZ_NIBG01000001.1"/>
</dbReference>
<organism evidence="12 13">
    <name type="scientific">Anaeromicrobium sediminis</name>
    <dbReference type="NCBI Taxonomy" id="1478221"/>
    <lineage>
        <taxon>Bacteria</taxon>
        <taxon>Bacillati</taxon>
        <taxon>Bacillota</taxon>
        <taxon>Clostridia</taxon>
        <taxon>Peptostreptococcales</taxon>
        <taxon>Thermotaleaceae</taxon>
        <taxon>Anaeromicrobium</taxon>
    </lineage>
</organism>
<keyword evidence="13" id="KW-1185">Reference proteome</keyword>
<comment type="similarity">
    <text evidence="2">Belongs to the FliJ family.</text>
</comment>
<dbReference type="AlphaFoldDB" id="A0A267MNT8"/>
<keyword evidence="5" id="KW-1003">Cell membrane</keyword>
<dbReference type="InterPro" id="IPR053716">
    <property type="entry name" value="Flag_assembly_chemotaxis_eff"/>
</dbReference>
<keyword evidence="10" id="KW-1006">Bacterial flagellum protein export</keyword>
<dbReference type="GO" id="GO:0044781">
    <property type="term" value="P:bacterial-type flagellum organization"/>
    <property type="evidence" value="ECO:0007669"/>
    <property type="project" value="UniProtKB-KW"/>
</dbReference>
<keyword evidence="7" id="KW-1005">Bacterial flagellum biogenesis</keyword>
<keyword evidence="9" id="KW-0472">Membrane</keyword>
<protein>
    <recommendedName>
        <fullName evidence="3">Flagellar FliJ protein</fullName>
    </recommendedName>
</protein>
<dbReference type="NCBIfam" id="TIGR02473">
    <property type="entry name" value="flagell_FliJ"/>
    <property type="match status" value="1"/>
</dbReference>
<dbReference type="Pfam" id="PF02050">
    <property type="entry name" value="FliJ"/>
    <property type="match status" value="1"/>
</dbReference>
<dbReference type="Gene3D" id="1.10.287.1700">
    <property type="match status" value="1"/>
</dbReference>
<dbReference type="EMBL" id="NIBG01000001">
    <property type="protein sequence ID" value="PAB61271.1"/>
    <property type="molecule type" value="Genomic_DNA"/>
</dbReference>
<evidence type="ECO:0000256" key="3">
    <source>
        <dbReference type="ARBA" id="ARBA00020392"/>
    </source>
</evidence>
<proteinExistence type="inferred from homology"/>
<keyword evidence="6" id="KW-0145">Chemotaxis</keyword>
<reference evidence="12 13" key="1">
    <citation type="submission" date="2017-06" db="EMBL/GenBank/DDBJ databases">
        <title>Draft genome sequence of anaerobic fermentative bacterium Anaeromicrobium sediminis DY2726D isolated from West Pacific Ocean sediments.</title>
        <authorList>
            <person name="Zeng X."/>
        </authorList>
    </citation>
    <scope>NUCLEOTIDE SEQUENCE [LARGE SCALE GENOMIC DNA]</scope>
    <source>
        <strain evidence="12 13">DY2726D</strain>
    </source>
</reference>
<evidence type="ECO:0000256" key="5">
    <source>
        <dbReference type="ARBA" id="ARBA00022475"/>
    </source>
</evidence>
<dbReference type="GO" id="GO:0071973">
    <property type="term" value="P:bacterial-type flagellum-dependent cell motility"/>
    <property type="evidence" value="ECO:0007669"/>
    <property type="project" value="InterPro"/>
</dbReference>
<evidence type="ECO:0000256" key="10">
    <source>
        <dbReference type="ARBA" id="ARBA00023225"/>
    </source>
</evidence>
<dbReference type="GO" id="GO:0006935">
    <property type="term" value="P:chemotaxis"/>
    <property type="evidence" value="ECO:0007669"/>
    <property type="project" value="UniProtKB-KW"/>
</dbReference>
<evidence type="ECO:0000256" key="4">
    <source>
        <dbReference type="ARBA" id="ARBA00022448"/>
    </source>
</evidence>
<keyword evidence="12" id="KW-0969">Cilium</keyword>
<comment type="subcellular location">
    <subcellularLocation>
        <location evidence="1">Cell membrane</location>
        <topology evidence="1">Peripheral membrane protein</topology>
        <orientation evidence="1">Cytoplasmic side</orientation>
    </subcellularLocation>
</comment>
<dbReference type="InterPro" id="IPR012823">
    <property type="entry name" value="Flagell_FliJ"/>
</dbReference>
<name>A0A267MNT8_9FIRM</name>
<comment type="caution">
    <text evidence="12">The sequence shown here is derived from an EMBL/GenBank/DDBJ whole genome shotgun (WGS) entry which is preliminary data.</text>
</comment>